<sequence length="600" mass="69276">MLEKSEFIAQKLLAPDPYINSEGALFYHCAGNSGYDSVRRHYYVEKGGKLVFDSYFNCFPLHLYDLTDEHSLEVRIKAKGKSIFSAGQAHWQKSGDMLIETHIDFSNEDEQLSVPIPLMEESGVIFLEFTAREPLEIYDVEFVIIGPRRREVSVCAVITTYKRDREVQNTAKRLEAYFSRNADIAPLFRLIVVDNGGETDTVPFSAARVIKNPNYGGAGGFMRGLLETIDDGRASHALFMDDDASFFPENIRRTLAVLSFSKHSNLAISGAMITKLHKWMMWEDTATFRGGCRPLHTGRDLRHFMEVMTCAFDKPFMSPSRYGGWWYFCFPIAEAKTLTFPFFVRGDDIYFSLANNFQIIAIPGVVSIQEDFSEKQSPLTLYLDMRNHIVQNLTFLNGKKSARADLKMMRSFFWRYNTAYHYETAAAINLAIEDVMKGATFWEENLDMAQKRAEIAKLMAQEKIKTPLPYDPNYVFAPRPIRRPRLMGFLRKATFNGHLLPGFFFYKKGRILSLSDRAIGPQLFRRPFAIHIDQSNGAGYQVEINRRKFFKNWLKFCRLTWAYKLRYGRLLNAYSEFKQKRTSSGFWQQRFGMQITSADK</sequence>
<name>A0A450T204_9GAMM</name>
<reference evidence="1" key="1">
    <citation type="submission" date="2019-02" db="EMBL/GenBank/DDBJ databases">
        <authorList>
            <person name="Gruber-Vodicka R. H."/>
            <person name="Seah K. B. B."/>
        </authorList>
    </citation>
    <scope>NUCLEOTIDE SEQUENCE</scope>
    <source>
        <strain evidence="1">BECK_DK47</strain>
    </source>
</reference>
<dbReference type="GO" id="GO:0016740">
    <property type="term" value="F:transferase activity"/>
    <property type="evidence" value="ECO:0007669"/>
    <property type="project" value="UniProtKB-KW"/>
</dbReference>
<keyword evidence="1" id="KW-0808">Transferase</keyword>
<dbReference type="SUPFAM" id="SSF53448">
    <property type="entry name" value="Nucleotide-diphospho-sugar transferases"/>
    <property type="match status" value="1"/>
</dbReference>
<dbReference type="AlphaFoldDB" id="A0A450T204"/>
<dbReference type="EMBL" id="CAADEX010000093">
    <property type="protein sequence ID" value="VFJ60514.1"/>
    <property type="molecule type" value="Genomic_DNA"/>
</dbReference>
<protein>
    <submittedName>
        <fullName evidence="1">Glycosyltransferase like family 2</fullName>
    </submittedName>
</protein>
<accession>A0A450T204</accession>
<dbReference type="Gene3D" id="3.90.550.60">
    <property type="match status" value="1"/>
</dbReference>
<evidence type="ECO:0000313" key="1">
    <source>
        <dbReference type="EMBL" id="VFJ60514.1"/>
    </source>
</evidence>
<gene>
    <name evidence="1" type="ORF">BECKDK2373B_GA0170837_10934</name>
</gene>
<dbReference type="InterPro" id="IPR029044">
    <property type="entry name" value="Nucleotide-diphossugar_trans"/>
</dbReference>
<proteinExistence type="predicted"/>
<organism evidence="1">
    <name type="scientific">Candidatus Kentrum sp. DK</name>
    <dbReference type="NCBI Taxonomy" id="2126562"/>
    <lineage>
        <taxon>Bacteria</taxon>
        <taxon>Pseudomonadati</taxon>
        <taxon>Pseudomonadota</taxon>
        <taxon>Gammaproteobacteria</taxon>
        <taxon>Candidatus Kentrum</taxon>
    </lineage>
</organism>